<keyword evidence="4" id="KW-1185">Reference proteome</keyword>
<keyword evidence="1" id="KW-0732">Signal</keyword>
<dbReference type="SUPFAM" id="SSF53850">
    <property type="entry name" value="Periplasmic binding protein-like II"/>
    <property type="match status" value="1"/>
</dbReference>
<evidence type="ECO:0000256" key="1">
    <source>
        <dbReference type="ARBA" id="ARBA00022729"/>
    </source>
</evidence>
<protein>
    <submittedName>
        <fullName evidence="3">Amino acid ABC transporter substrate-binding protein, PAAT family</fullName>
    </submittedName>
</protein>
<dbReference type="OrthoDB" id="9796586at2"/>
<evidence type="ECO:0000259" key="2">
    <source>
        <dbReference type="SMART" id="SM00062"/>
    </source>
</evidence>
<dbReference type="PANTHER" id="PTHR35936">
    <property type="entry name" value="MEMBRANE-BOUND LYTIC MUREIN TRANSGLYCOSYLASE F"/>
    <property type="match status" value="1"/>
</dbReference>
<sequence length="291" mass="31831">MRFDSRTSGIATLAFIVVAWFALLSAPLTGPAEAQEAVPDVTVPNFWDPRSSSDRPTVPPETIRFLASDDFPPFSFRDGTGRLTGFNIDLARAICEELDAACSLRIKSFDALVPALIREEGDAVIAGLAANEANVKTLLFSDPYLGLPARFVALKGKEVDTTPEGLAGRKISVVAGTVHERFLRTYFADAEIVTFDGATEARAALGTEEALVHFGDGLSLSFWLNGKTSGDCCGFVGEPWIEPGYFDRGMTIAFRKEDALRQEAVNHALQRLQLKGVYSELYLRYFPVSFY</sequence>
<dbReference type="Proteomes" id="UP000219331">
    <property type="component" value="Unassembled WGS sequence"/>
</dbReference>
<dbReference type="InterPro" id="IPR001638">
    <property type="entry name" value="Solute-binding_3/MltF_N"/>
</dbReference>
<gene>
    <name evidence="3" type="ORF">SAMN05421512_106200</name>
</gene>
<dbReference type="Pfam" id="PF00497">
    <property type="entry name" value="SBP_bac_3"/>
    <property type="match status" value="1"/>
</dbReference>
<evidence type="ECO:0000313" key="3">
    <source>
        <dbReference type="EMBL" id="SOC10190.1"/>
    </source>
</evidence>
<dbReference type="Gene3D" id="3.40.190.10">
    <property type="entry name" value="Periplasmic binding protein-like II"/>
    <property type="match status" value="2"/>
</dbReference>
<dbReference type="PANTHER" id="PTHR35936:SF35">
    <property type="entry name" value="L-CYSTINE-BINDING PROTEIN TCYJ"/>
    <property type="match status" value="1"/>
</dbReference>
<dbReference type="EMBL" id="OBML01000006">
    <property type="protein sequence ID" value="SOC10190.1"/>
    <property type="molecule type" value="Genomic_DNA"/>
</dbReference>
<dbReference type="SMART" id="SM00062">
    <property type="entry name" value="PBPb"/>
    <property type="match status" value="1"/>
</dbReference>
<name>A0A285SPM6_9HYPH</name>
<dbReference type="AlphaFoldDB" id="A0A285SPM6"/>
<organism evidence="3 4">
    <name type="scientific">Stappia indica</name>
    <dbReference type="NCBI Taxonomy" id="538381"/>
    <lineage>
        <taxon>Bacteria</taxon>
        <taxon>Pseudomonadati</taxon>
        <taxon>Pseudomonadota</taxon>
        <taxon>Alphaproteobacteria</taxon>
        <taxon>Hyphomicrobiales</taxon>
        <taxon>Stappiaceae</taxon>
        <taxon>Stappia</taxon>
    </lineage>
</organism>
<feature type="domain" description="Solute-binding protein family 3/N-terminal" evidence="2">
    <location>
        <begin position="62"/>
        <end position="289"/>
    </location>
</feature>
<proteinExistence type="predicted"/>
<dbReference type="STRING" id="538381.GCA_001696535_02728"/>
<reference evidence="3 4" key="1">
    <citation type="submission" date="2017-08" db="EMBL/GenBank/DDBJ databases">
        <authorList>
            <person name="de Groot N.N."/>
        </authorList>
    </citation>
    <scope>NUCLEOTIDE SEQUENCE [LARGE SCALE GENOMIC DNA]</scope>
    <source>
        <strain evidence="3 4">USBA 352</strain>
    </source>
</reference>
<accession>A0A285SPM6</accession>
<evidence type="ECO:0000313" key="4">
    <source>
        <dbReference type="Proteomes" id="UP000219331"/>
    </source>
</evidence>